<organism evidence="2 3">
    <name type="scientific">Nannocystis bainbridge</name>
    <dbReference type="NCBI Taxonomy" id="2995303"/>
    <lineage>
        <taxon>Bacteria</taxon>
        <taxon>Pseudomonadati</taxon>
        <taxon>Myxococcota</taxon>
        <taxon>Polyangia</taxon>
        <taxon>Nannocystales</taxon>
        <taxon>Nannocystaceae</taxon>
        <taxon>Nannocystis</taxon>
    </lineage>
</organism>
<feature type="coiled-coil region" evidence="1">
    <location>
        <begin position="107"/>
        <end position="134"/>
    </location>
</feature>
<dbReference type="Proteomes" id="UP001221686">
    <property type="component" value="Unassembled WGS sequence"/>
</dbReference>
<evidence type="ECO:0000313" key="3">
    <source>
        <dbReference type="Proteomes" id="UP001221686"/>
    </source>
</evidence>
<keyword evidence="3" id="KW-1185">Reference proteome</keyword>
<name>A0ABT5E477_9BACT</name>
<sequence>MSDHDEPIDAEAEERVWITVTIPQPGRREAAQAGSPIVGRRMLTWETTPDDALRLEKTLRSHNRRHRAGRPRLYVGDRYCEGQAGDDDDDGSASAVEIVGEAGAPDVASARAELGRLDAQIAEAREELRSLRARRNSEWDKLSKVEEVCVDRTIGIVKKCQDHASAQLTAAWELDARATDYRRQTLDSLAGGAQAIVQTRQALDQLLVADSWGSTIKEARAFIGEALDSPIGRVIGFGLSAGVTAKLSKVFGQPITPEDAAKAMLIHGGQYRDRLAAIHRLCANYPASGVAQGATLALQILDGDCELTALAERLDRGEDMPPMPP</sequence>
<keyword evidence="1" id="KW-0175">Coiled coil</keyword>
<proteinExistence type="predicted"/>
<dbReference type="RefSeq" id="WP_272089173.1">
    <property type="nucleotide sequence ID" value="NZ_JAQNDL010000003.1"/>
</dbReference>
<evidence type="ECO:0000313" key="2">
    <source>
        <dbReference type="EMBL" id="MDC0720664.1"/>
    </source>
</evidence>
<comment type="caution">
    <text evidence="2">The sequence shown here is derived from an EMBL/GenBank/DDBJ whole genome shotgun (WGS) entry which is preliminary data.</text>
</comment>
<accession>A0ABT5E477</accession>
<reference evidence="2 3" key="1">
    <citation type="submission" date="2022-11" db="EMBL/GenBank/DDBJ databases">
        <title>Minimal conservation of predation-associated metabolite biosynthetic gene clusters underscores biosynthetic potential of Myxococcota including descriptions for ten novel species: Archangium lansinium sp. nov., Myxococcus landrumus sp. nov., Nannocystis bai.</title>
        <authorList>
            <person name="Ahearne A."/>
            <person name="Stevens C."/>
            <person name="Dowd S."/>
        </authorList>
    </citation>
    <scope>NUCLEOTIDE SEQUENCE [LARGE SCALE GENOMIC DNA]</scope>
    <source>
        <strain evidence="2 3">BB15-2</strain>
    </source>
</reference>
<evidence type="ECO:0000256" key="1">
    <source>
        <dbReference type="SAM" id="Coils"/>
    </source>
</evidence>
<dbReference type="EMBL" id="JAQNDL010000003">
    <property type="protein sequence ID" value="MDC0720664.1"/>
    <property type="molecule type" value="Genomic_DNA"/>
</dbReference>
<gene>
    <name evidence="2" type="ORF">POL25_27415</name>
</gene>
<protein>
    <submittedName>
        <fullName evidence="2">Uncharacterized protein</fullName>
    </submittedName>
</protein>